<dbReference type="InterPro" id="IPR013108">
    <property type="entry name" value="Amidohydro_3"/>
</dbReference>
<dbReference type="GO" id="GO:0016810">
    <property type="term" value="F:hydrolase activity, acting on carbon-nitrogen (but not peptide) bonds"/>
    <property type="evidence" value="ECO:0007669"/>
    <property type="project" value="InterPro"/>
</dbReference>
<keyword evidence="3" id="KW-1185">Reference proteome</keyword>
<evidence type="ECO:0000259" key="1">
    <source>
        <dbReference type="Pfam" id="PF07969"/>
    </source>
</evidence>
<dbReference type="PANTHER" id="PTHR22642:SF2">
    <property type="entry name" value="PROTEIN LONG AFTER FAR-RED 3"/>
    <property type="match status" value="1"/>
</dbReference>
<dbReference type="Proteomes" id="UP000319671">
    <property type="component" value="Unassembled WGS sequence"/>
</dbReference>
<dbReference type="InterPro" id="IPR033932">
    <property type="entry name" value="YtcJ-like"/>
</dbReference>
<name>A0A561CKA9_9BACI</name>
<evidence type="ECO:0000313" key="2">
    <source>
        <dbReference type="EMBL" id="TWD91625.1"/>
    </source>
</evidence>
<feature type="domain" description="Amidohydrolase 3" evidence="1">
    <location>
        <begin position="45"/>
        <end position="523"/>
    </location>
</feature>
<dbReference type="InterPro" id="IPR032466">
    <property type="entry name" value="Metal_Hydrolase"/>
</dbReference>
<organism evidence="2 3">
    <name type="scientific">Neobacillus bataviensis</name>
    <dbReference type="NCBI Taxonomy" id="220685"/>
    <lineage>
        <taxon>Bacteria</taxon>
        <taxon>Bacillati</taxon>
        <taxon>Bacillota</taxon>
        <taxon>Bacilli</taxon>
        <taxon>Bacillales</taxon>
        <taxon>Bacillaceae</taxon>
        <taxon>Neobacillus</taxon>
    </lineage>
</organism>
<sequence>MKRLWYGGKIYTMEKENETVEAILVEDDRIIATGTFNELSNLADEFINLDGAAMYPGFVDSHLHMIFQGEKLTRLDLSKAASAEEMLDMVKAAAKTTPPDQWLFGEGWNENNFADLRIPIIQELDAIRKEPIVLTRICHHVILGNTSALEAGRIFGDSKSPAGGEIGRDKQGALNGLLYDLATNSVTEAIPREGEAYIESLTDSLNLAIDEMLSYGLTGGHTEDMSYFGKFSNPLTAFHRVVGEKHHFRVTLLRHNAVFEKMMKANVTFDEPFIEPGAMKIFVDGALGGATAALSKPYSDQPNNRGLLIQTNEQLEALVKLARQYNEAVAVHMIGDAGAEQILSVIEKYPLTNGKRDRLIHCCVLREDLIDRMEKLPVVLDLQPAFVPSDFPWVINRLGKDRLEWAYAWKKLIDRGLMCAAGTDAPVEEINPLYSIYAAVERKKPYAKHDGYIQEQKLSRFQAIQLYTIGSAKAICKEHERGLIKAGYVADFSIFDRDLFEGSSEDMLAAKALKTVVAGRIVFNRS</sequence>
<dbReference type="CDD" id="cd01300">
    <property type="entry name" value="YtcJ_like"/>
    <property type="match status" value="1"/>
</dbReference>
<proteinExistence type="predicted"/>
<dbReference type="AlphaFoldDB" id="A0A561CKA9"/>
<dbReference type="Pfam" id="PF07969">
    <property type="entry name" value="Amidohydro_3"/>
    <property type="match status" value="1"/>
</dbReference>
<dbReference type="Gene3D" id="3.20.20.140">
    <property type="entry name" value="Metal-dependent hydrolases"/>
    <property type="match status" value="1"/>
</dbReference>
<comment type="caution">
    <text evidence="2">The sequence shown here is derived from an EMBL/GenBank/DDBJ whole genome shotgun (WGS) entry which is preliminary data.</text>
</comment>
<dbReference type="InterPro" id="IPR011059">
    <property type="entry name" value="Metal-dep_hydrolase_composite"/>
</dbReference>
<dbReference type="SUPFAM" id="SSF51556">
    <property type="entry name" value="Metallo-dependent hydrolases"/>
    <property type="match status" value="1"/>
</dbReference>
<reference evidence="2 3" key="1">
    <citation type="submission" date="2019-06" db="EMBL/GenBank/DDBJ databases">
        <title>Sorghum-associated microbial communities from plants grown in Nebraska, USA.</title>
        <authorList>
            <person name="Schachtman D."/>
        </authorList>
    </citation>
    <scope>NUCLEOTIDE SEQUENCE [LARGE SCALE GENOMIC DNA]</scope>
    <source>
        <strain evidence="2 3">2482</strain>
    </source>
</reference>
<dbReference type="SUPFAM" id="SSF51338">
    <property type="entry name" value="Composite domain of metallo-dependent hydrolases"/>
    <property type="match status" value="1"/>
</dbReference>
<dbReference type="Gene3D" id="2.30.40.10">
    <property type="entry name" value="Urease, subunit C, domain 1"/>
    <property type="match status" value="1"/>
</dbReference>
<dbReference type="Gene3D" id="3.10.310.70">
    <property type="match status" value="1"/>
</dbReference>
<dbReference type="RefSeq" id="WP_144568188.1">
    <property type="nucleotide sequence ID" value="NZ_VIVN01000021.1"/>
</dbReference>
<evidence type="ECO:0000313" key="3">
    <source>
        <dbReference type="Proteomes" id="UP000319671"/>
    </source>
</evidence>
<accession>A0A561CKA9</accession>
<dbReference type="PANTHER" id="PTHR22642">
    <property type="entry name" value="IMIDAZOLONEPROPIONASE"/>
    <property type="match status" value="1"/>
</dbReference>
<dbReference type="EMBL" id="VIVN01000021">
    <property type="protein sequence ID" value="TWD91625.1"/>
    <property type="molecule type" value="Genomic_DNA"/>
</dbReference>
<gene>
    <name evidence="2" type="ORF">FB550_12167</name>
</gene>
<protein>
    <recommendedName>
        <fullName evidence="1">Amidohydrolase 3 domain-containing protein</fullName>
    </recommendedName>
</protein>